<dbReference type="InterPro" id="IPR008286">
    <property type="entry name" value="Prn/Lys/Arg_de-COase_C"/>
</dbReference>
<proteinExistence type="predicted"/>
<dbReference type="InterPro" id="IPR036633">
    <property type="entry name" value="Prn/Lys/Arg_de-COase_C_sf"/>
</dbReference>
<dbReference type="InterPro" id="IPR052357">
    <property type="entry name" value="Orn_Lys_Arg_decarboxylase-I"/>
</dbReference>
<gene>
    <name evidence="4" type="ORF">GNF83_19595</name>
</gene>
<feature type="non-terminal residue" evidence="4">
    <location>
        <position position="1"/>
    </location>
</feature>
<reference evidence="4" key="1">
    <citation type="submission" date="2019-11" db="EMBL/GenBank/DDBJ databases">
        <title>Characterization of Clostridium perfringens isolates from swine manure treated agricultural soils.</title>
        <authorList>
            <person name="Wushke S.T."/>
        </authorList>
    </citation>
    <scope>NUCLEOTIDE SEQUENCE</scope>
    <source>
        <strain evidence="4">X62</strain>
    </source>
</reference>
<dbReference type="PANTHER" id="PTHR43277">
    <property type="entry name" value="ARGININE DECARBOXYLASE"/>
    <property type="match status" value="1"/>
</dbReference>
<sequence length="82" mass="8996">SDPMTFSIYDSVYRTVKTVDVEACAGYDAAESVVPYPPGIPLLFAGERITEQHAAILKRLSSLGAKCQEMADPTLRTIQVYE</sequence>
<organism evidence="4 5">
    <name type="scientific">Clostridium perfringens</name>
    <dbReference type="NCBI Taxonomy" id="1502"/>
    <lineage>
        <taxon>Bacteria</taxon>
        <taxon>Bacillati</taxon>
        <taxon>Bacillota</taxon>
        <taxon>Clostridia</taxon>
        <taxon>Eubacteriales</taxon>
        <taxon>Clostridiaceae</taxon>
        <taxon>Clostridium</taxon>
    </lineage>
</organism>
<dbReference type="EMBL" id="WNUR01001076">
    <property type="protein sequence ID" value="MDZ7543337.1"/>
    <property type="molecule type" value="Genomic_DNA"/>
</dbReference>
<dbReference type="Pfam" id="PF03711">
    <property type="entry name" value="OKR_DC_1_C"/>
    <property type="match status" value="1"/>
</dbReference>
<dbReference type="PANTHER" id="PTHR43277:SF3">
    <property type="entry name" value="DECARBOXYLASE, PUTATIVE-RELATED"/>
    <property type="match status" value="1"/>
</dbReference>
<dbReference type="SUPFAM" id="SSF55904">
    <property type="entry name" value="Ornithine decarboxylase C-terminal domain"/>
    <property type="match status" value="1"/>
</dbReference>
<name>A0AAW9KF34_CLOPF</name>
<protein>
    <submittedName>
        <fullName evidence="4">Amino acid decarboxylase</fullName>
    </submittedName>
</protein>
<evidence type="ECO:0000313" key="5">
    <source>
        <dbReference type="Proteomes" id="UP001288944"/>
    </source>
</evidence>
<keyword evidence="2" id="KW-0663">Pyridoxal phosphate</keyword>
<dbReference type="GO" id="GO:0003824">
    <property type="term" value="F:catalytic activity"/>
    <property type="evidence" value="ECO:0007669"/>
    <property type="project" value="InterPro"/>
</dbReference>
<dbReference type="Proteomes" id="UP001288944">
    <property type="component" value="Unassembled WGS sequence"/>
</dbReference>
<comment type="caution">
    <text evidence="4">The sequence shown here is derived from an EMBL/GenBank/DDBJ whole genome shotgun (WGS) entry which is preliminary data.</text>
</comment>
<evidence type="ECO:0000259" key="3">
    <source>
        <dbReference type="Pfam" id="PF03711"/>
    </source>
</evidence>
<evidence type="ECO:0000256" key="2">
    <source>
        <dbReference type="ARBA" id="ARBA00022898"/>
    </source>
</evidence>
<evidence type="ECO:0000313" key="4">
    <source>
        <dbReference type="EMBL" id="MDZ7543337.1"/>
    </source>
</evidence>
<comment type="cofactor">
    <cofactor evidence="1">
        <name>pyridoxal 5'-phosphate</name>
        <dbReference type="ChEBI" id="CHEBI:597326"/>
    </cofactor>
</comment>
<dbReference type="Gene3D" id="3.90.100.10">
    <property type="entry name" value="Orn/Lys/Arg decarboxylase, C-terminal domain"/>
    <property type="match status" value="1"/>
</dbReference>
<feature type="domain" description="Orn/Lys/Arg decarboxylase C-terminal" evidence="3">
    <location>
        <begin position="11"/>
        <end position="64"/>
    </location>
</feature>
<accession>A0AAW9KF34</accession>
<dbReference type="AlphaFoldDB" id="A0AAW9KF34"/>
<evidence type="ECO:0000256" key="1">
    <source>
        <dbReference type="ARBA" id="ARBA00001933"/>
    </source>
</evidence>